<dbReference type="OrthoDB" id="9801430at2"/>
<evidence type="ECO:0000256" key="8">
    <source>
        <dbReference type="ARBA" id="ARBA00023316"/>
    </source>
</evidence>
<feature type="binding site" evidence="9">
    <location>
        <position position="140"/>
    </location>
    <ligand>
        <name>Zn(2+)</name>
        <dbReference type="ChEBI" id="CHEBI:29105"/>
        <note>catalytic</note>
    </ligand>
</feature>
<dbReference type="InterPro" id="IPR009045">
    <property type="entry name" value="Zn_M74/Hedgehog-like"/>
</dbReference>
<keyword evidence="2 9" id="KW-0645">Protease</keyword>
<keyword evidence="6 9" id="KW-0224">Dipeptidase</keyword>
<dbReference type="GO" id="GO:0008270">
    <property type="term" value="F:zinc ion binding"/>
    <property type="evidence" value="ECO:0007669"/>
    <property type="project" value="UniProtKB-UniRule"/>
</dbReference>
<dbReference type="STRING" id="572480.Arnit_0954"/>
<proteinExistence type="inferred from homology"/>
<accession>D5V336</accession>
<comment type="similarity">
    <text evidence="9 10">Belongs to the peptidase M15D family.</text>
</comment>
<dbReference type="GO" id="GO:0006508">
    <property type="term" value="P:proteolysis"/>
    <property type="evidence" value="ECO:0007669"/>
    <property type="project" value="UniProtKB-KW"/>
</dbReference>
<dbReference type="GO" id="GO:0008237">
    <property type="term" value="F:metallopeptidase activity"/>
    <property type="evidence" value="ECO:0007669"/>
    <property type="project" value="UniProtKB-KW"/>
</dbReference>
<dbReference type="CDD" id="cd14843">
    <property type="entry name" value="D-Ala-D-Ala_dipeptidase_like"/>
    <property type="match status" value="1"/>
</dbReference>
<dbReference type="Gene3D" id="3.30.1380.10">
    <property type="match status" value="1"/>
</dbReference>
<dbReference type="Proteomes" id="UP000000939">
    <property type="component" value="Chromosome"/>
</dbReference>
<feature type="binding site" evidence="9">
    <location>
        <position position="147"/>
    </location>
    <ligand>
        <name>Zn(2+)</name>
        <dbReference type="ChEBI" id="CHEBI:29105"/>
        <note>catalytic</note>
    </ligand>
</feature>
<dbReference type="HAMAP" id="MF_01924">
    <property type="entry name" value="A_A_dipeptidase"/>
    <property type="match status" value="1"/>
</dbReference>
<dbReference type="PANTHER" id="PTHR43126">
    <property type="entry name" value="D-ALANYL-D-ALANINE DIPEPTIDASE"/>
    <property type="match status" value="1"/>
</dbReference>
<evidence type="ECO:0000256" key="1">
    <source>
        <dbReference type="ARBA" id="ARBA00001362"/>
    </source>
</evidence>
<evidence type="ECO:0000313" key="11">
    <source>
        <dbReference type="EMBL" id="ADG92618.1"/>
    </source>
</evidence>
<reference evidence="11 12" key="1">
    <citation type="journal article" date="2010" name="Stand. Genomic Sci.">
        <title>Complete genome sequence of Arcobacter nitrofigilis type strain (CI).</title>
        <authorList>
            <person name="Pati A."/>
            <person name="Gronow S."/>
            <person name="Lapidus A."/>
            <person name="Copeland A."/>
            <person name="Glavina Del Rio T."/>
            <person name="Nolan M."/>
            <person name="Lucas S."/>
            <person name="Tice H."/>
            <person name="Cheng J.F."/>
            <person name="Han C."/>
            <person name="Chertkov O."/>
            <person name="Bruce D."/>
            <person name="Tapia R."/>
            <person name="Goodwin L."/>
            <person name="Pitluck S."/>
            <person name="Liolios K."/>
            <person name="Ivanova N."/>
            <person name="Mavromatis K."/>
            <person name="Chen A."/>
            <person name="Palaniappan K."/>
            <person name="Land M."/>
            <person name="Hauser L."/>
            <person name="Chang Y.J."/>
            <person name="Jeffries C.D."/>
            <person name="Detter J.C."/>
            <person name="Rohde M."/>
            <person name="Goker M."/>
            <person name="Bristow J."/>
            <person name="Eisen J.A."/>
            <person name="Markowitz V."/>
            <person name="Hugenholtz P."/>
            <person name="Klenk H.P."/>
            <person name="Kyrpides N.C."/>
        </authorList>
    </citation>
    <scope>NUCLEOTIDE SEQUENCE [LARGE SCALE GENOMIC DNA]</scope>
    <source>
        <strain evidence="12">ATCC 33309 / DSM 7299 / CCUG 15893 / LMG 7604 / NCTC 12251 / CI</strain>
    </source>
</reference>
<dbReference type="AlphaFoldDB" id="D5V336"/>
<feature type="site" description="Transition state stabilizer" evidence="9">
    <location>
        <position position="91"/>
    </location>
</feature>
<keyword evidence="3 9" id="KW-0479">Metal-binding</keyword>
<dbReference type="GO" id="GO:0071555">
    <property type="term" value="P:cell wall organization"/>
    <property type="evidence" value="ECO:0007669"/>
    <property type="project" value="UniProtKB-KW"/>
</dbReference>
<evidence type="ECO:0000256" key="3">
    <source>
        <dbReference type="ARBA" id="ARBA00022723"/>
    </source>
</evidence>
<comment type="catalytic activity">
    <reaction evidence="1 9 10">
        <text>D-alanyl-D-alanine + H2O = 2 D-alanine</text>
        <dbReference type="Rhea" id="RHEA:20661"/>
        <dbReference type="ChEBI" id="CHEBI:15377"/>
        <dbReference type="ChEBI" id="CHEBI:57416"/>
        <dbReference type="ChEBI" id="CHEBI:57822"/>
        <dbReference type="EC" id="3.4.13.22"/>
    </reaction>
</comment>
<keyword evidence="4 9" id="KW-0378">Hydrolase</keyword>
<evidence type="ECO:0000256" key="4">
    <source>
        <dbReference type="ARBA" id="ARBA00022801"/>
    </source>
</evidence>
<evidence type="ECO:0000256" key="7">
    <source>
        <dbReference type="ARBA" id="ARBA00023049"/>
    </source>
</evidence>
<keyword evidence="12" id="KW-1185">Reference proteome</keyword>
<dbReference type="InterPro" id="IPR000755">
    <property type="entry name" value="A_A_dipeptidase"/>
</dbReference>
<name>D5V336_ARCNC</name>
<dbReference type="HOGENOM" id="CLU_060744_2_2_7"/>
<dbReference type="PANTHER" id="PTHR43126:SF2">
    <property type="entry name" value="D-ALANYL-D-ALANINE DIPEPTIDASE"/>
    <property type="match status" value="1"/>
</dbReference>
<feature type="binding site" evidence="9">
    <location>
        <position position="218"/>
    </location>
    <ligand>
        <name>Zn(2+)</name>
        <dbReference type="ChEBI" id="CHEBI:29105"/>
        <note>catalytic</note>
    </ligand>
</feature>
<keyword evidence="5 9" id="KW-0862">Zinc</keyword>
<organism evidence="11 12">
    <name type="scientific">Arcobacter nitrofigilis (strain ATCC 33309 / DSM 7299 / CCUG 15893 / LMG 7604 / NCTC 12251 / CI)</name>
    <name type="common">Campylobacter nitrofigilis</name>
    <dbReference type="NCBI Taxonomy" id="572480"/>
    <lineage>
        <taxon>Bacteria</taxon>
        <taxon>Pseudomonadati</taxon>
        <taxon>Campylobacterota</taxon>
        <taxon>Epsilonproteobacteria</taxon>
        <taxon>Campylobacterales</taxon>
        <taxon>Arcobacteraceae</taxon>
        <taxon>Arcobacter</taxon>
    </lineage>
</organism>
<dbReference type="Pfam" id="PF01427">
    <property type="entry name" value="Peptidase_M15"/>
    <property type="match status" value="1"/>
</dbReference>
<evidence type="ECO:0000256" key="9">
    <source>
        <dbReference type="HAMAP-Rule" id="MF_01924"/>
    </source>
</evidence>
<dbReference type="EC" id="3.4.13.22" evidence="9 10"/>
<gene>
    <name evidence="11" type="ordered locus">Arnit_0954</name>
</gene>
<dbReference type="PIRSF" id="PIRSF026671">
    <property type="entry name" value="AA_dipeptidase"/>
    <property type="match status" value="1"/>
</dbReference>
<evidence type="ECO:0000256" key="6">
    <source>
        <dbReference type="ARBA" id="ARBA00022997"/>
    </source>
</evidence>
<dbReference type="SUPFAM" id="SSF55166">
    <property type="entry name" value="Hedgehog/DD-peptidase"/>
    <property type="match status" value="1"/>
</dbReference>
<protein>
    <recommendedName>
        <fullName evidence="9 10">D-alanyl-D-alanine dipeptidase</fullName>
        <shortName evidence="9 10">D-Ala-D-Ala dipeptidase</shortName>
        <ecNumber evidence="9 10">3.4.13.22</ecNumber>
    </recommendedName>
</protein>
<evidence type="ECO:0000256" key="5">
    <source>
        <dbReference type="ARBA" id="ARBA00022833"/>
    </source>
</evidence>
<evidence type="ECO:0000256" key="10">
    <source>
        <dbReference type="PIRNR" id="PIRNR026671"/>
    </source>
</evidence>
<dbReference type="RefSeq" id="WP_013134763.1">
    <property type="nucleotide sequence ID" value="NC_014166.1"/>
</dbReference>
<keyword evidence="7 9" id="KW-0482">Metalloprotease</keyword>
<keyword evidence="8 10" id="KW-0961">Cell wall biogenesis/degradation</keyword>
<evidence type="ECO:0000313" key="12">
    <source>
        <dbReference type="Proteomes" id="UP000000939"/>
    </source>
</evidence>
<comment type="function">
    <text evidence="9 10">Catalyzes hydrolysis of the D-alanyl-D-alanine dipeptide.</text>
</comment>
<evidence type="ECO:0000256" key="2">
    <source>
        <dbReference type="ARBA" id="ARBA00022670"/>
    </source>
</evidence>
<dbReference type="eggNOG" id="COG2173">
    <property type="taxonomic scope" value="Bacteria"/>
</dbReference>
<comment type="cofactor">
    <cofactor evidence="9">
        <name>Zn(2+)</name>
        <dbReference type="ChEBI" id="CHEBI:29105"/>
    </cofactor>
    <text evidence="9">Binds 1 zinc ion per subunit.</text>
</comment>
<feature type="active site" description="Proton donor/acceptor" evidence="9">
    <location>
        <position position="215"/>
    </location>
</feature>
<dbReference type="GO" id="GO:0160237">
    <property type="term" value="F:D-Ala-D-Ala dipeptidase activity"/>
    <property type="evidence" value="ECO:0007669"/>
    <property type="project" value="UniProtKB-EC"/>
</dbReference>
<dbReference type="EMBL" id="CP001999">
    <property type="protein sequence ID" value="ADG92618.1"/>
    <property type="molecule type" value="Genomic_DNA"/>
</dbReference>
<sequence>MKECIINKPIINNEKISWDTVYSMQIVECEEELVPLSLSPEHILVRSAYFEAGLAGSLPECYARSSIRERLMKAANLLPKDLRLVVLDAWRSHQVQKTLFEQCQSALNSVYPDIDEKELHNMTQQYVALPSFNPRAPSPHSTGGAIDLMIATRAGVPLFFGSPFDHPTEISDTRYFEEKLENKEILSKEESIAMENRRLLYNIMTEVGFVNLPSEWWHYEFGTQRYAHQTGKEHAIYGAKTLCLNSFETFKKDKIK</sequence>
<dbReference type="KEGG" id="ant:Arnit_0954"/>